<sequence>MMDRETEAIDLADKDRDNLDGNEAKATASVEERT</sequence>
<feature type="region of interest" description="Disordered" evidence="1">
    <location>
        <begin position="1"/>
        <end position="34"/>
    </location>
</feature>
<proteinExistence type="predicted"/>
<dbReference type="Proteomes" id="UP000095280">
    <property type="component" value="Unplaced"/>
</dbReference>
<accession>A0A1I8GJV6</accession>
<keyword evidence="2" id="KW-1185">Reference proteome</keyword>
<dbReference type="AlphaFoldDB" id="A0A1I8GJV6"/>
<feature type="compositionally biased region" description="Basic and acidic residues" evidence="1">
    <location>
        <begin position="1"/>
        <end position="23"/>
    </location>
</feature>
<reference evidence="3" key="1">
    <citation type="submission" date="2016-11" db="UniProtKB">
        <authorList>
            <consortium name="WormBaseParasite"/>
        </authorList>
    </citation>
    <scope>IDENTIFICATION</scope>
</reference>
<name>A0A1I8GJV6_9PLAT</name>
<evidence type="ECO:0000313" key="3">
    <source>
        <dbReference type="WBParaSite" id="maker-uti_cns_0002248-snap-gene-0.5-mRNA-1"/>
    </source>
</evidence>
<evidence type="ECO:0000313" key="2">
    <source>
        <dbReference type="Proteomes" id="UP000095280"/>
    </source>
</evidence>
<organism evidence="2 3">
    <name type="scientific">Macrostomum lignano</name>
    <dbReference type="NCBI Taxonomy" id="282301"/>
    <lineage>
        <taxon>Eukaryota</taxon>
        <taxon>Metazoa</taxon>
        <taxon>Spiralia</taxon>
        <taxon>Lophotrochozoa</taxon>
        <taxon>Platyhelminthes</taxon>
        <taxon>Rhabditophora</taxon>
        <taxon>Macrostomorpha</taxon>
        <taxon>Macrostomida</taxon>
        <taxon>Macrostomidae</taxon>
        <taxon>Macrostomum</taxon>
    </lineage>
</organism>
<evidence type="ECO:0000256" key="1">
    <source>
        <dbReference type="SAM" id="MobiDB-lite"/>
    </source>
</evidence>
<protein>
    <submittedName>
        <fullName evidence="3">Nucleotide exchange factor GrpE</fullName>
    </submittedName>
</protein>
<dbReference type="WBParaSite" id="maker-uti_cns_0002248-snap-gene-0.5-mRNA-1">
    <property type="protein sequence ID" value="maker-uti_cns_0002248-snap-gene-0.5-mRNA-1"/>
    <property type="gene ID" value="maker-uti_cns_0002248-snap-gene-0.5"/>
</dbReference>